<dbReference type="EMBL" id="GBRH01205303">
    <property type="protein sequence ID" value="JAD92592.1"/>
    <property type="molecule type" value="Transcribed_RNA"/>
</dbReference>
<organism evidence="1">
    <name type="scientific">Arundo donax</name>
    <name type="common">Giant reed</name>
    <name type="synonym">Donax arundinaceus</name>
    <dbReference type="NCBI Taxonomy" id="35708"/>
    <lineage>
        <taxon>Eukaryota</taxon>
        <taxon>Viridiplantae</taxon>
        <taxon>Streptophyta</taxon>
        <taxon>Embryophyta</taxon>
        <taxon>Tracheophyta</taxon>
        <taxon>Spermatophyta</taxon>
        <taxon>Magnoliopsida</taxon>
        <taxon>Liliopsida</taxon>
        <taxon>Poales</taxon>
        <taxon>Poaceae</taxon>
        <taxon>PACMAD clade</taxon>
        <taxon>Arundinoideae</taxon>
        <taxon>Arundineae</taxon>
        <taxon>Arundo</taxon>
    </lineage>
</organism>
<proteinExistence type="predicted"/>
<reference evidence="1" key="1">
    <citation type="submission" date="2014-09" db="EMBL/GenBank/DDBJ databases">
        <authorList>
            <person name="Magalhaes I.L.F."/>
            <person name="Oliveira U."/>
            <person name="Santos F.R."/>
            <person name="Vidigal T.H.D.A."/>
            <person name="Brescovit A.D."/>
            <person name="Santos A.J."/>
        </authorList>
    </citation>
    <scope>NUCLEOTIDE SEQUENCE</scope>
    <source>
        <tissue evidence="1">Shoot tissue taken approximately 20 cm above the soil surface</tissue>
    </source>
</reference>
<name>A0A0A9E9G7_ARUDO</name>
<sequence>MTLLPSFSNWSIESCLTMPPKAPPVSAATTTALWCNRTPVGGVELFERAGSGFMRLEFCLPLGVASGDCSLSGECSISPLTCLAFTAAKVALIASASAADASTK</sequence>
<evidence type="ECO:0000313" key="1">
    <source>
        <dbReference type="EMBL" id="JAD92592.1"/>
    </source>
</evidence>
<accession>A0A0A9E9G7</accession>
<protein>
    <submittedName>
        <fullName evidence="1">Uncharacterized protein</fullName>
    </submittedName>
</protein>
<dbReference type="AlphaFoldDB" id="A0A0A9E9G7"/>
<reference evidence="1" key="2">
    <citation type="journal article" date="2015" name="Data Brief">
        <title>Shoot transcriptome of the giant reed, Arundo donax.</title>
        <authorList>
            <person name="Barrero R.A."/>
            <person name="Guerrero F.D."/>
            <person name="Moolhuijzen P."/>
            <person name="Goolsby J.A."/>
            <person name="Tidwell J."/>
            <person name="Bellgard S.E."/>
            <person name="Bellgard M.I."/>
        </authorList>
    </citation>
    <scope>NUCLEOTIDE SEQUENCE</scope>
    <source>
        <tissue evidence="1">Shoot tissue taken approximately 20 cm above the soil surface</tissue>
    </source>
</reference>